<dbReference type="GO" id="GO:0006355">
    <property type="term" value="P:regulation of DNA-templated transcription"/>
    <property type="evidence" value="ECO:0007669"/>
    <property type="project" value="InterPro"/>
</dbReference>
<dbReference type="Pfam" id="PF03472">
    <property type="entry name" value="Autoind_bind"/>
    <property type="match status" value="1"/>
</dbReference>
<sequence length="232" mass="26205">MIIDHRQALNAQADNFLAQLEVQTRALGFERFCYIVFSGYPLRHPKMAMESNYPLEFIEDYRHGRDYLRDPVIEQAQRSTLRFAWDHGFYQGNLALWQRMAEQGLAAGWTQSVKDCHGRVGILTLAGSQAPPLESAADMPRQHQFLGLAQAAHQTLREALLPESDEAIKDVLTPREKDVLRWCSEGKTAQEIAIIMSLAERTVNFHIGNAIRKLSVANKTAATAKAVYLQLI</sequence>
<dbReference type="InterPro" id="IPR036388">
    <property type="entry name" value="WH-like_DNA-bd_sf"/>
</dbReference>
<accession>A0A240BTN3</accession>
<dbReference type="SUPFAM" id="SSF75516">
    <property type="entry name" value="Pheromone-binding domain of LuxR-like quorum-sensing transcription factors"/>
    <property type="match status" value="1"/>
</dbReference>
<dbReference type="Proteomes" id="UP000215134">
    <property type="component" value="Chromosome 1"/>
</dbReference>
<keyword evidence="7" id="KW-1185">Reference proteome</keyword>
<dbReference type="AlphaFoldDB" id="A0A240BTN3"/>
<reference evidence="6 7" key="1">
    <citation type="submission" date="2017-06" db="EMBL/GenBank/DDBJ databases">
        <authorList>
            <consortium name="Pathogen Informatics"/>
        </authorList>
    </citation>
    <scope>NUCLEOTIDE SEQUENCE [LARGE SCALE GENOMIC DNA]</scope>
    <source>
        <strain evidence="6 7">NCTC12148</strain>
    </source>
</reference>
<evidence type="ECO:0000256" key="4">
    <source>
        <dbReference type="ARBA" id="ARBA00023163"/>
    </source>
</evidence>
<name>A0A240BTN3_SERFI</name>
<dbReference type="InterPro" id="IPR000792">
    <property type="entry name" value="Tscrpt_reg_LuxR_C"/>
</dbReference>
<dbReference type="PANTHER" id="PTHR44688:SF16">
    <property type="entry name" value="DNA-BINDING TRANSCRIPTIONAL ACTIVATOR DEVR_DOSR"/>
    <property type="match status" value="1"/>
</dbReference>
<evidence type="ECO:0000259" key="5">
    <source>
        <dbReference type="PROSITE" id="PS50043"/>
    </source>
</evidence>
<proteinExistence type="predicted"/>
<gene>
    <name evidence="6" type="primary">sdiA</name>
    <name evidence="6" type="ORF">SAMEA4384070_01857</name>
</gene>
<dbReference type="InterPro" id="IPR005143">
    <property type="entry name" value="TF_LuxR_autoind-bd_dom"/>
</dbReference>
<dbReference type="SMART" id="SM00421">
    <property type="entry name" value="HTH_LUXR"/>
    <property type="match status" value="1"/>
</dbReference>
<dbReference type="PANTHER" id="PTHR44688">
    <property type="entry name" value="DNA-BINDING TRANSCRIPTIONAL ACTIVATOR DEVR_DOSR"/>
    <property type="match status" value="1"/>
</dbReference>
<dbReference type="STRING" id="1411141.GCA_001590885_03116"/>
<keyword evidence="1" id="KW-0805">Transcription regulation</keyword>
<dbReference type="RefSeq" id="WP_061798250.1">
    <property type="nucleotide sequence ID" value="NZ_CABITV010000002.1"/>
</dbReference>
<dbReference type="EMBL" id="LT906479">
    <property type="protein sequence ID" value="SNV98960.1"/>
    <property type="molecule type" value="Genomic_DNA"/>
</dbReference>
<evidence type="ECO:0000256" key="1">
    <source>
        <dbReference type="ARBA" id="ARBA00023015"/>
    </source>
</evidence>
<organism evidence="6 7">
    <name type="scientific">Serratia ficaria</name>
    <dbReference type="NCBI Taxonomy" id="61651"/>
    <lineage>
        <taxon>Bacteria</taxon>
        <taxon>Pseudomonadati</taxon>
        <taxon>Pseudomonadota</taxon>
        <taxon>Gammaproteobacteria</taxon>
        <taxon>Enterobacterales</taxon>
        <taxon>Yersiniaceae</taxon>
        <taxon>Serratia</taxon>
    </lineage>
</organism>
<dbReference type="GO" id="GO:0003677">
    <property type="term" value="F:DNA binding"/>
    <property type="evidence" value="ECO:0007669"/>
    <property type="project" value="UniProtKB-KW"/>
</dbReference>
<keyword evidence="4" id="KW-0804">Transcription</keyword>
<feature type="domain" description="HTH luxR-type" evidence="5">
    <location>
        <begin position="165"/>
        <end position="230"/>
    </location>
</feature>
<dbReference type="OrthoDB" id="9774661at2"/>
<dbReference type="GeneID" id="75027024"/>
<dbReference type="SUPFAM" id="SSF46894">
    <property type="entry name" value="C-terminal effector domain of the bipartite response regulators"/>
    <property type="match status" value="1"/>
</dbReference>
<dbReference type="Pfam" id="PF00196">
    <property type="entry name" value="GerE"/>
    <property type="match status" value="1"/>
</dbReference>
<evidence type="ECO:0000313" key="7">
    <source>
        <dbReference type="Proteomes" id="UP000215134"/>
    </source>
</evidence>
<evidence type="ECO:0000256" key="2">
    <source>
        <dbReference type="ARBA" id="ARBA00023125"/>
    </source>
</evidence>
<dbReference type="KEGG" id="sfj:SAMEA4384070_1857"/>
<evidence type="ECO:0000313" key="6">
    <source>
        <dbReference type="EMBL" id="SNV98960.1"/>
    </source>
</evidence>
<evidence type="ECO:0000256" key="3">
    <source>
        <dbReference type="ARBA" id="ARBA00023159"/>
    </source>
</evidence>
<dbReference type="InterPro" id="IPR036693">
    <property type="entry name" value="TF_LuxR_autoind-bd_dom_sf"/>
</dbReference>
<dbReference type="Gene3D" id="1.10.10.10">
    <property type="entry name" value="Winged helix-like DNA-binding domain superfamily/Winged helix DNA-binding domain"/>
    <property type="match status" value="1"/>
</dbReference>
<dbReference type="PROSITE" id="PS50043">
    <property type="entry name" value="HTH_LUXR_2"/>
    <property type="match status" value="1"/>
</dbReference>
<dbReference type="Gene3D" id="3.30.450.80">
    <property type="entry name" value="Transcription factor LuxR-like, autoinducer-binding domain"/>
    <property type="match status" value="1"/>
</dbReference>
<dbReference type="PROSITE" id="PS00622">
    <property type="entry name" value="HTH_LUXR_1"/>
    <property type="match status" value="1"/>
</dbReference>
<keyword evidence="2" id="KW-0238">DNA-binding</keyword>
<dbReference type="CDD" id="cd06170">
    <property type="entry name" value="LuxR_C_like"/>
    <property type="match status" value="1"/>
</dbReference>
<protein>
    <submittedName>
        <fullName evidence="6">Regulatory protein SdiA</fullName>
    </submittedName>
</protein>
<keyword evidence="3" id="KW-0010">Activator</keyword>
<dbReference type="PRINTS" id="PR00038">
    <property type="entry name" value="HTHLUXR"/>
</dbReference>
<dbReference type="InterPro" id="IPR016032">
    <property type="entry name" value="Sig_transdc_resp-reg_C-effctor"/>
</dbReference>